<protein>
    <submittedName>
        <fullName evidence="2">Uncharacterized protein</fullName>
    </submittedName>
</protein>
<accession>A0A8T0G8R3</accession>
<dbReference type="EMBL" id="CM026433">
    <property type="protein sequence ID" value="KAG0555175.1"/>
    <property type="molecule type" value="Genomic_DNA"/>
</dbReference>
<dbReference type="Proteomes" id="UP000822688">
    <property type="component" value="Chromosome 12"/>
</dbReference>
<evidence type="ECO:0000313" key="2">
    <source>
        <dbReference type="EMBL" id="KAG0555175.1"/>
    </source>
</evidence>
<evidence type="ECO:0000256" key="1">
    <source>
        <dbReference type="SAM" id="MobiDB-lite"/>
    </source>
</evidence>
<feature type="region of interest" description="Disordered" evidence="1">
    <location>
        <begin position="1"/>
        <end position="29"/>
    </location>
</feature>
<gene>
    <name evidence="2" type="ORF">KC19_12G150000</name>
</gene>
<reference evidence="2" key="1">
    <citation type="submission" date="2020-06" db="EMBL/GenBank/DDBJ databases">
        <title>WGS assembly of Ceratodon purpureus strain R40.</title>
        <authorList>
            <person name="Carey S.B."/>
            <person name="Jenkins J."/>
            <person name="Shu S."/>
            <person name="Lovell J.T."/>
            <person name="Sreedasyam A."/>
            <person name="Maumus F."/>
            <person name="Tiley G.P."/>
            <person name="Fernandez-Pozo N."/>
            <person name="Barry K."/>
            <person name="Chen C."/>
            <person name="Wang M."/>
            <person name="Lipzen A."/>
            <person name="Daum C."/>
            <person name="Saski C.A."/>
            <person name="Payton A.C."/>
            <person name="Mcbreen J.C."/>
            <person name="Conrad R.E."/>
            <person name="Kollar L.M."/>
            <person name="Olsson S."/>
            <person name="Huttunen S."/>
            <person name="Landis J.B."/>
            <person name="Wickett N.J."/>
            <person name="Johnson M.G."/>
            <person name="Rensing S.A."/>
            <person name="Grimwood J."/>
            <person name="Schmutz J."/>
            <person name="Mcdaniel S.F."/>
        </authorList>
    </citation>
    <scope>NUCLEOTIDE SEQUENCE</scope>
    <source>
        <strain evidence="2">R40</strain>
    </source>
</reference>
<proteinExistence type="predicted"/>
<sequence>MAGHGSRAACHQTNEPSAKPLLLHSKPTPLYSPSPPLALLLTSPNNPSSCGRTHMFLLAMHTAQLYADSHTFSEGHWQRRLFNVAALFTWDAHAAVRDAECVAVFGHR</sequence>
<organism evidence="2 3">
    <name type="scientific">Ceratodon purpureus</name>
    <name type="common">Fire moss</name>
    <name type="synonym">Dicranum purpureum</name>
    <dbReference type="NCBI Taxonomy" id="3225"/>
    <lineage>
        <taxon>Eukaryota</taxon>
        <taxon>Viridiplantae</taxon>
        <taxon>Streptophyta</taxon>
        <taxon>Embryophyta</taxon>
        <taxon>Bryophyta</taxon>
        <taxon>Bryophytina</taxon>
        <taxon>Bryopsida</taxon>
        <taxon>Dicranidae</taxon>
        <taxon>Pseudoditrichales</taxon>
        <taxon>Ditrichaceae</taxon>
        <taxon>Ceratodon</taxon>
    </lineage>
</organism>
<keyword evidence="3" id="KW-1185">Reference proteome</keyword>
<dbReference type="AlphaFoldDB" id="A0A8T0G8R3"/>
<name>A0A8T0G8R3_CERPU</name>
<evidence type="ECO:0000313" key="3">
    <source>
        <dbReference type="Proteomes" id="UP000822688"/>
    </source>
</evidence>
<comment type="caution">
    <text evidence="2">The sequence shown here is derived from an EMBL/GenBank/DDBJ whole genome shotgun (WGS) entry which is preliminary data.</text>
</comment>